<comment type="caution">
    <text evidence="5">The sequence shown here is derived from an EMBL/GenBank/DDBJ whole genome shotgun (WGS) entry which is preliminary data.</text>
</comment>
<evidence type="ECO:0000256" key="1">
    <source>
        <dbReference type="ARBA" id="ARBA00008987"/>
    </source>
</evidence>
<dbReference type="GO" id="GO:0005829">
    <property type="term" value="C:cytosol"/>
    <property type="evidence" value="ECO:0007669"/>
    <property type="project" value="TreeGrafter"/>
</dbReference>
<keyword evidence="6" id="KW-1185">Reference proteome</keyword>
<dbReference type="AlphaFoldDB" id="A0A3R7KWV9"/>
<evidence type="ECO:0000313" key="4">
    <source>
        <dbReference type="EMBL" id="RLN36791.1"/>
    </source>
</evidence>
<name>A0A3R7KWV9_9STRA</name>
<reference evidence="3" key="3">
    <citation type="submission" date="2020-06" db="EMBL/GenBank/DDBJ databases">
        <authorList>
            <person name="Studholme D.J."/>
        </authorList>
    </citation>
    <scope>NUCLEOTIDE SEQUENCE</scope>
    <source>
        <strain evidence="3">NZFS 2646</strain>
    </source>
</reference>
<dbReference type="EMBL" id="MAYM02000704">
    <property type="protein sequence ID" value="RLN36791.1"/>
    <property type="molecule type" value="Genomic_DNA"/>
</dbReference>
<gene>
    <name evidence="4" type="ORF">BBI17_002400</name>
    <name evidence="5" type="ORF">BBO99_00002508</name>
    <name evidence="3" type="ORF">JM16_004686</name>
</gene>
<dbReference type="GO" id="GO:0047134">
    <property type="term" value="F:protein-disulfide reductase [NAD(P)H] activity"/>
    <property type="evidence" value="ECO:0007669"/>
    <property type="project" value="InterPro"/>
</dbReference>
<dbReference type="EMBL" id="MBDN02000043">
    <property type="protein sequence ID" value="RLN82957.1"/>
    <property type="molecule type" value="Genomic_DNA"/>
</dbReference>
<evidence type="ECO:0000313" key="3">
    <source>
        <dbReference type="EMBL" id="KAG2525103.1"/>
    </source>
</evidence>
<feature type="domain" description="Thioredoxin" evidence="2">
    <location>
        <begin position="497"/>
        <end position="614"/>
    </location>
</feature>
<dbReference type="FunFam" id="3.40.30.10:FF:000268">
    <property type="entry name" value="Thioredoxin domain-containing protein 17"/>
    <property type="match status" value="1"/>
</dbReference>
<dbReference type="InterPro" id="IPR010357">
    <property type="entry name" value="TXNDC17_dom"/>
</dbReference>
<dbReference type="InterPro" id="IPR036249">
    <property type="entry name" value="Thioredoxin-like_sf"/>
</dbReference>
<evidence type="ECO:0000313" key="7">
    <source>
        <dbReference type="Proteomes" id="UP000285883"/>
    </source>
</evidence>
<dbReference type="SUPFAM" id="SSF52833">
    <property type="entry name" value="Thioredoxin-like"/>
    <property type="match status" value="1"/>
</dbReference>
<dbReference type="PANTHER" id="PTHR12452">
    <property type="entry name" value="42-9-9 PROTEIN-RELATED"/>
    <property type="match status" value="1"/>
</dbReference>
<evidence type="ECO:0000313" key="5">
    <source>
        <dbReference type="EMBL" id="RLN82957.1"/>
    </source>
</evidence>
<sequence>MHDERDFIDRIKERRDQGVKALKEFSDKEGDDEWQFGQVMLGVTTSWKPDENGSVWIKLEGIIDGVDIFNTVSVIREVDLYSVWTPFCSQSLLLQSMGYVELAAYLTISSPFMQRDAIIRAFGINAVYESRCLLLLGGSVEESAVTSSVPIPTCQGWNAGRMEIKGFRALIEPVTRTTARTCIVANIDPKCAIPKTLLNFGIKKMAGILLYLIRKEAEKIEQDQKSASGIASNEHLRRINSDPSGFYMWLRPIVDKYFLDLSNGSVGEPLSLVANGPLDWTAVGDGASLNDGKHSRTGSPRLATRRSSSRIAAFHRHAVGSSSIEANSSAGKRVWSDYLHDFPIWPYLLLFIFIKVSADASLLQACALKFIFTCTCTWLAVPGAFPRATRQRKRARNELGPLRRECVVLAAICDVFSTMTKNDAAPPAGAGAGAGRALSPMRFMQLALATTVLFSMAYMYQFVSVSVSLRSAGDSDSEDSGGLLRNRVLGHSVLHLQGFEAGYKFVSEYDVEAQGPLYILFMSDANDDGKYWCPDCERAKKPVMDAFNRAPRGSRLVEIRVGPESYWADYMNEFRQNQLFYLDHIPTLMRYEGGGNSSTMLTESFCTDTALLDYAFRVNKPLAGEPNKNKVITLYTPVEVINYLSTYDSTYPLFLFFVSGYHAFNGRLWCPYCDRADVVVMHYYNYTAPDNAVMVRVMVADTYKKWKLKKNPFKLPDFQEKVAPVRGVPYLGFVKKDLAANKINVHQFMPDYPETDKLKTFFKNKPRTARPT</sequence>
<dbReference type="Gene3D" id="3.40.30.10">
    <property type="entry name" value="Glutaredoxin"/>
    <property type="match status" value="2"/>
</dbReference>
<comment type="similarity">
    <text evidence="1">Belongs to the thioredoxin family.</text>
</comment>
<dbReference type="Proteomes" id="UP000285883">
    <property type="component" value="Unassembled WGS sequence"/>
</dbReference>
<dbReference type="Pfam" id="PF06110">
    <property type="entry name" value="TXD17-like_Trx"/>
    <property type="match status" value="2"/>
</dbReference>
<dbReference type="Proteomes" id="UP000285624">
    <property type="component" value="Unassembled WGS sequence"/>
</dbReference>
<organism evidence="5 6">
    <name type="scientific">Phytophthora kernoviae</name>
    <dbReference type="NCBI Taxonomy" id="325452"/>
    <lineage>
        <taxon>Eukaryota</taxon>
        <taxon>Sar</taxon>
        <taxon>Stramenopiles</taxon>
        <taxon>Oomycota</taxon>
        <taxon>Peronosporomycetes</taxon>
        <taxon>Peronosporales</taxon>
        <taxon>Peronosporaceae</taxon>
        <taxon>Phytophthora</taxon>
    </lineage>
</organism>
<reference evidence="3" key="1">
    <citation type="journal article" date="2015" name="Genom Data">
        <title>Genome sequences of six Phytophthora species associated with forests in New Zealand.</title>
        <authorList>
            <person name="Studholme D.J."/>
            <person name="McDougal R.L."/>
            <person name="Sambles C."/>
            <person name="Hansen E."/>
            <person name="Hardy G."/>
            <person name="Grant M."/>
            <person name="Ganley R.J."/>
            <person name="Williams N.M."/>
        </authorList>
    </citation>
    <scope>NUCLEOTIDE SEQUENCE</scope>
    <source>
        <strain evidence="3">NZFS 2646</strain>
    </source>
</reference>
<dbReference type="SUPFAM" id="SSF55961">
    <property type="entry name" value="Bet v1-like"/>
    <property type="match status" value="1"/>
</dbReference>
<dbReference type="Gene3D" id="3.30.530.20">
    <property type="match status" value="1"/>
</dbReference>
<reference evidence="6 7" key="2">
    <citation type="submission" date="2018-07" db="EMBL/GenBank/DDBJ databases">
        <title>Genome sequencing of oomycete isolates from Chile give support for New Zealand origin for Phytophthora kernoviae and make available the first Nothophytophthora sp. genome.</title>
        <authorList>
            <person name="Studholme D.J."/>
            <person name="Sanfuentes E."/>
            <person name="Panda P."/>
            <person name="Hill R."/>
            <person name="Sambles C."/>
            <person name="Grant M."/>
            <person name="Williams N.M."/>
            <person name="Mcdougal R.L."/>
        </authorList>
    </citation>
    <scope>NUCLEOTIDE SEQUENCE [LARGE SCALE GENOMIC DNA]</scope>
    <source>
        <strain evidence="4">Chile2</strain>
        <strain evidence="5">Chile4</strain>
    </source>
</reference>
<dbReference type="PANTHER" id="PTHR12452:SF0">
    <property type="entry name" value="THIOREDOXIN DOMAIN-CONTAINING PROTEIN 17"/>
    <property type="match status" value="1"/>
</dbReference>
<accession>A0A3R7KWV9</accession>
<dbReference type="InterPro" id="IPR045108">
    <property type="entry name" value="TXNDC17-like"/>
</dbReference>
<proteinExistence type="inferred from homology"/>
<evidence type="ECO:0000259" key="2">
    <source>
        <dbReference type="Pfam" id="PF06110"/>
    </source>
</evidence>
<evidence type="ECO:0000313" key="6">
    <source>
        <dbReference type="Proteomes" id="UP000285624"/>
    </source>
</evidence>
<protein>
    <recommendedName>
        <fullName evidence="2">Thioredoxin domain-containing protein</fullName>
    </recommendedName>
</protein>
<dbReference type="InterPro" id="IPR023393">
    <property type="entry name" value="START-like_dom_sf"/>
</dbReference>
<dbReference type="EMBL" id="JPWV03000098">
    <property type="protein sequence ID" value="KAG2525103.1"/>
    <property type="molecule type" value="Genomic_DNA"/>
</dbReference>
<feature type="domain" description="Thioredoxin" evidence="2">
    <location>
        <begin position="651"/>
        <end position="718"/>
    </location>
</feature>
<dbReference type="Proteomes" id="UP000785171">
    <property type="component" value="Unassembled WGS sequence"/>
</dbReference>